<organism evidence="1 2">
    <name type="scientific">Klebsiella michiganensis</name>
    <dbReference type="NCBI Taxonomy" id="1134687"/>
    <lineage>
        <taxon>Bacteria</taxon>
        <taxon>Pseudomonadati</taxon>
        <taxon>Pseudomonadota</taxon>
        <taxon>Gammaproteobacteria</taxon>
        <taxon>Enterobacterales</taxon>
        <taxon>Enterobacteriaceae</taxon>
        <taxon>Klebsiella/Raoultella group</taxon>
        <taxon>Klebsiella</taxon>
    </lineage>
</organism>
<dbReference type="EMBL" id="UGMS01000006">
    <property type="protein sequence ID" value="STW80593.1"/>
    <property type="molecule type" value="Genomic_DNA"/>
</dbReference>
<evidence type="ECO:0008006" key="3">
    <source>
        <dbReference type="Google" id="ProtNLM"/>
    </source>
</evidence>
<comment type="caution">
    <text evidence="1">The sequence shown here is derived from an EMBL/GenBank/DDBJ whole genome shotgun (WGS) entry which is preliminary data.</text>
</comment>
<dbReference type="Gene3D" id="3.40.50.10810">
    <property type="entry name" value="Tandem AAA-ATPase domain"/>
    <property type="match status" value="1"/>
</dbReference>
<reference evidence="1 2" key="1">
    <citation type="submission" date="2018-06" db="EMBL/GenBank/DDBJ databases">
        <authorList>
            <consortium name="Pathogen Informatics"/>
            <person name="Doyle S."/>
        </authorList>
    </citation>
    <scope>NUCLEOTIDE SEQUENCE [LARGE SCALE GENOMIC DNA]</scope>
    <source>
        <strain evidence="1 2">NCTC11685</strain>
    </source>
</reference>
<name>A0A7H4PQC0_9ENTR</name>
<evidence type="ECO:0000313" key="1">
    <source>
        <dbReference type="EMBL" id="STW80593.1"/>
    </source>
</evidence>
<proteinExistence type="predicted"/>
<gene>
    <name evidence="1" type="ORF">NCTC11685_07957</name>
</gene>
<evidence type="ECO:0000313" key="2">
    <source>
        <dbReference type="Proteomes" id="UP000254863"/>
    </source>
</evidence>
<accession>A0A7H4PQC0</accession>
<dbReference type="AlphaFoldDB" id="A0A7H4PQC0"/>
<dbReference type="InterPro" id="IPR038718">
    <property type="entry name" value="SNF2-like_sf"/>
</dbReference>
<dbReference type="Proteomes" id="UP000254863">
    <property type="component" value="Unassembled WGS sequence"/>
</dbReference>
<protein>
    <recommendedName>
        <fullName evidence="3">Helicase ATP-binding domain-containing protein</fullName>
    </recommendedName>
</protein>
<dbReference type="SUPFAM" id="SSF52540">
    <property type="entry name" value="P-loop containing nucleoside triphosphate hydrolases"/>
    <property type="match status" value="1"/>
</dbReference>
<sequence length="117" mass="13604">MHFFVAEKYGEIYRQEIKDALGGTGFDLIIIDEAHYFRNRNDSQRAAAARTFFGEGKDRLARNALLLTATPNHSAARNIYDILSYFTDITLKYDMDDVRSLMENFAIRRLRKMCGKR</sequence>
<dbReference type="InterPro" id="IPR027417">
    <property type="entry name" value="P-loop_NTPase"/>
</dbReference>